<evidence type="ECO:0000256" key="2">
    <source>
        <dbReference type="ARBA" id="ARBA00012438"/>
    </source>
</evidence>
<dbReference type="Pfam" id="PF13181">
    <property type="entry name" value="TPR_8"/>
    <property type="match status" value="1"/>
</dbReference>
<evidence type="ECO:0000256" key="10">
    <source>
        <dbReference type="SAM" id="SignalP"/>
    </source>
</evidence>
<dbReference type="InterPro" id="IPR019734">
    <property type="entry name" value="TPR_rpt"/>
</dbReference>
<keyword evidence="7" id="KW-0067">ATP-binding</keyword>
<dbReference type="InterPro" id="IPR011495">
    <property type="entry name" value="Sig_transdc_His_kin_sub2_dim/P"/>
</dbReference>
<feature type="signal peptide" evidence="10">
    <location>
        <begin position="1"/>
        <end position="26"/>
    </location>
</feature>
<accession>A0A6B9ZDZ2</accession>
<dbReference type="InterPro" id="IPR005467">
    <property type="entry name" value="His_kinase_dom"/>
</dbReference>
<name>A0A6B9ZDZ2_9BACT</name>
<proteinExistence type="predicted"/>
<dbReference type="PANTHER" id="PTHR41523:SF8">
    <property type="entry name" value="ETHYLENE RESPONSE SENSOR PROTEIN"/>
    <property type="match status" value="1"/>
</dbReference>
<evidence type="ECO:0000259" key="11">
    <source>
        <dbReference type="PROSITE" id="PS50109"/>
    </source>
</evidence>
<feature type="chain" id="PRO_5025543266" description="histidine kinase" evidence="10">
    <location>
        <begin position="27"/>
        <end position="755"/>
    </location>
</feature>
<dbReference type="SUPFAM" id="SSF48452">
    <property type="entry name" value="TPR-like"/>
    <property type="match status" value="2"/>
</dbReference>
<keyword evidence="9" id="KW-0812">Transmembrane</keyword>
<keyword evidence="4" id="KW-0808">Transferase</keyword>
<comment type="catalytic activity">
    <reaction evidence="1">
        <text>ATP + protein L-histidine = ADP + protein N-phospho-L-histidine.</text>
        <dbReference type="EC" id="2.7.13.3"/>
    </reaction>
</comment>
<dbReference type="SMART" id="SM00028">
    <property type="entry name" value="TPR"/>
    <property type="match status" value="4"/>
</dbReference>
<dbReference type="PROSITE" id="PS50109">
    <property type="entry name" value="HIS_KIN"/>
    <property type="match status" value="1"/>
</dbReference>
<gene>
    <name evidence="12" type="ORF">GWR21_08935</name>
</gene>
<evidence type="ECO:0000313" key="13">
    <source>
        <dbReference type="Proteomes" id="UP000476411"/>
    </source>
</evidence>
<feature type="transmembrane region" description="Helical" evidence="9">
    <location>
        <begin position="504"/>
        <end position="524"/>
    </location>
</feature>
<evidence type="ECO:0000256" key="5">
    <source>
        <dbReference type="ARBA" id="ARBA00022741"/>
    </source>
</evidence>
<dbReference type="EMBL" id="CP048113">
    <property type="protein sequence ID" value="QHS59711.1"/>
    <property type="molecule type" value="Genomic_DNA"/>
</dbReference>
<evidence type="ECO:0000256" key="8">
    <source>
        <dbReference type="PROSITE-ProRule" id="PRU00339"/>
    </source>
</evidence>
<dbReference type="Pfam" id="PF07568">
    <property type="entry name" value="HisKA_2"/>
    <property type="match status" value="1"/>
</dbReference>
<dbReference type="PROSITE" id="PS50005">
    <property type="entry name" value="TPR"/>
    <property type="match status" value="1"/>
</dbReference>
<dbReference type="Gene3D" id="1.25.40.10">
    <property type="entry name" value="Tetratricopeptide repeat domain"/>
    <property type="match status" value="2"/>
</dbReference>
<dbReference type="Pfam" id="PF02518">
    <property type="entry name" value="HATPase_c"/>
    <property type="match status" value="1"/>
</dbReference>
<dbReference type="CDD" id="cd16936">
    <property type="entry name" value="HATPase_RsbW-like"/>
    <property type="match status" value="1"/>
</dbReference>
<keyword evidence="13" id="KW-1185">Reference proteome</keyword>
<dbReference type="Proteomes" id="UP000476411">
    <property type="component" value="Chromosome"/>
</dbReference>
<feature type="domain" description="Histidine kinase" evidence="11">
    <location>
        <begin position="560"/>
        <end position="752"/>
    </location>
</feature>
<feature type="repeat" description="TPR" evidence="8">
    <location>
        <begin position="296"/>
        <end position="329"/>
    </location>
</feature>
<dbReference type="AlphaFoldDB" id="A0A6B9ZDZ2"/>
<dbReference type="KEGG" id="chih:GWR21_08935"/>
<keyword evidence="8" id="KW-0802">TPR repeat</keyword>
<dbReference type="GO" id="GO:0004673">
    <property type="term" value="F:protein histidine kinase activity"/>
    <property type="evidence" value="ECO:0007669"/>
    <property type="project" value="UniProtKB-EC"/>
</dbReference>
<evidence type="ECO:0000256" key="9">
    <source>
        <dbReference type="SAM" id="Phobius"/>
    </source>
</evidence>
<dbReference type="Gene3D" id="3.30.450.20">
    <property type="entry name" value="PAS domain"/>
    <property type="match status" value="1"/>
</dbReference>
<keyword evidence="6" id="KW-0418">Kinase</keyword>
<dbReference type="PANTHER" id="PTHR41523">
    <property type="entry name" value="TWO-COMPONENT SYSTEM SENSOR PROTEIN"/>
    <property type="match status" value="1"/>
</dbReference>
<dbReference type="Gene3D" id="3.30.565.10">
    <property type="entry name" value="Histidine kinase-like ATPase, C-terminal domain"/>
    <property type="match status" value="1"/>
</dbReference>
<evidence type="ECO:0000256" key="1">
    <source>
        <dbReference type="ARBA" id="ARBA00000085"/>
    </source>
</evidence>
<evidence type="ECO:0000256" key="7">
    <source>
        <dbReference type="ARBA" id="ARBA00022840"/>
    </source>
</evidence>
<keyword evidence="10" id="KW-0732">Signal</keyword>
<dbReference type="EC" id="2.7.13.3" evidence="2"/>
<dbReference type="SUPFAM" id="SSF55874">
    <property type="entry name" value="ATPase domain of HSP90 chaperone/DNA topoisomerase II/histidine kinase"/>
    <property type="match status" value="1"/>
</dbReference>
<dbReference type="SMART" id="SM00387">
    <property type="entry name" value="HATPase_c"/>
    <property type="match status" value="1"/>
</dbReference>
<dbReference type="RefSeq" id="WP_162331406.1">
    <property type="nucleotide sequence ID" value="NZ_CP048113.1"/>
</dbReference>
<dbReference type="Pfam" id="PF13374">
    <property type="entry name" value="TPR_10"/>
    <property type="match status" value="1"/>
</dbReference>
<evidence type="ECO:0000256" key="6">
    <source>
        <dbReference type="ARBA" id="ARBA00022777"/>
    </source>
</evidence>
<keyword evidence="9" id="KW-1133">Transmembrane helix</keyword>
<reference evidence="12 13" key="1">
    <citation type="submission" date="2020-01" db="EMBL/GenBank/DDBJ databases">
        <title>Complete genome sequence of Chitinophaga sp. H33E-04 isolated from quinoa roots.</title>
        <authorList>
            <person name="Weon H.-Y."/>
            <person name="Lee S.A."/>
        </authorList>
    </citation>
    <scope>NUCLEOTIDE SEQUENCE [LARGE SCALE GENOMIC DNA]</scope>
    <source>
        <strain evidence="12 13">H33E-04</strain>
    </source>
</reference>
<organism evidence="12 13">
    <name type="scientific">Chitinophaga agri</name>
    <dbReference type="NCBI Taxonomy" id="2703787"/>
    <lineage>
        <taxon>Bacteria</taxon>
        <taxon>Pseudomonadati</taxon>
        <taxon>Bacteroidota</taxon>
        <taxon>Chitinophagia</taxon>
        <taxon>Chitinophagales</taxon>
        <taxon>Chitinophagaceae</taxon>
        <taxon>Chitinophaga</taxon>
    </lineage>
</organism>
<dbReference type="InterPro" id="IPR036890">
    <property type="entry name" value="HATPase_C_sf"/>
</dbReference>
<sequence>MRASTASRLIFISFLIFICSASRLNAQQDAVVNDLLRELKKTGEDSTRAAVLRQLAGYYVNRPGEAAGDLNAAILYANDALTISSRSKSVNGMISSLVLLSQITRELKNTDKAKAYIDQALAQVPKTNQAVVIADAYLEKSTQFQIDPEADLKEKTHYYGLYLDLLTKISPGTLKLADALKYYGDLLNYGRNPLKAMRFLKQSLALYQQLHYERLQDIYHLIGATASRLGNTREAIVHLLSAMKIAEKYHDTTLVAFNIYHDLATSYSALKNPAQFCYYLEKAMYIARKIDLELELFAAAELSVGYTSLGRYREALTLLEKAIKRCPESNRDLLAILKTRLCGTYTQQHSYDQAQRLFHEASALVEHADIQAATRIMLADIGVSLFFGLKDFARMEKNIERLEFFRQSDRTFIIRSRIELYRFQLDSARGRYFSGIAHYQRYKILTDSITNIKHDRQLEQLHLEYETEKKDQDIVLKAKHISLLTLETMHQKEQLHNEAIKKNFAYGVGALTLLLMCVSFWGYNVKRRSNEQLREQQFKINQQNITLKQLLDERDWLLKEVHHRVKNNLQIVISLLNSQALHLSNETAKQALRESKNRMQAVSIIHQKLYQSESFSGVDMTYYVGELLDFIQDSFSVRDKVEINADLDCAEMDVSQAVPVGLIINEAITNAIKHAAPFVRHLVIHVRLHCADNKVALTISDNGPGMPPNVDPLRCSTFGINLMVGLVRQLRGKINFVHSSGTTITMEFEQSQILA</sequence>
<dbReference type="InterPro" id="IPR003594">
    <property type="entry name" value="HATPase_dom"/>
</dbReference>
<evidence type="ECO:0000256" key="3">
    <source>
        <dbReference type="ARBA" id="ARBA00022553"/>
    </source>
</evidence>
<protein>
    <recommendedName>
        <fullName evidence="2">histidine kinase</fullName>
        <ecNumber evidence="2">2.7.13.3</ecNumber>
    </recommendedName>
</protein>
<evidence type="ECO:0000256" key="4">
    <source>
        <dbReference type="ARBA" id="ARBA00022679"/>
    </source>
</evidence>
<dbReference type="GO" id="GO:0005524">
    <property type="term" value="F:ATP binding"/>
    <property type="evidence" value="ECO:0007669"/>
    <property type="project" value="UniProtKB-KW"/>
</dbReference>
<keyword evidence="5" id="KW-0547">Nucleotide-binding</keyword>
<dbReference type="InterPro" id="IPR011990">
    <property type="entry name" value="TPR-like_helical_dom_sf"/>
</dbReference>
<keyword evidence="9" id="KW-0472">Membrane</keyword>
<evidence type="ECO:0000313" key="12">
    <source>
        <dbReference type="EMBL" id="QHS59711.1"/>
    </source>
</evidence>
<keyword evidence="3" id="KW-0597">Phosphoprotein</keyword>